<protein>
    <recommendedName>
        <fullName evidence="3">Tox-PAAR-like domain-containing protein</fullName>
    </recommendedName>
</protein>
<dbReference type="KEGG" id="mass:CR152_15155"/>
<keyword evidence="2" id="KW-1185">Reference proteome</keyword>
<organism evidence="1 2">
    <name type="scientific">Massilia violaceinigra</name>
    <dbReference type="NCBI Taxonomy" id="2045208"/>
    <lineage>
        <taxon>Bacteria</taxon>
        <taxon>Pseudomonadati</taxon>
        <taxon>Pseudomonadota</taxon>
        <taxon>Betaproteobacteria</taxon>
        <taxon>Burkholderiales</taxon>
        <taxon>Oxalobacteraceae</taxon>
        <taxon>Telluria group</taxon>
        <taxon>Massilia</taxon>
    </lineage>
</organism>
<gene>
    <name evidence="1" type="ORF">CR152_15155</name>
</gene>
<proteinExistence type="predicted"/>
<dbReference type="OrthoDB" id="8852350at2"/>
<accession>A0A2D2DL56</accession>
<evidence type="ECO:0000313" key="1">
    <source>
        <dbReference type="EMBL" id="ATQ75717.1"/>
    </source>
</evidence>
<dbReference type="AlphaFoldDB" id="A0A2D2DL56"/>
<dbReference type="Gene3D" id="2.60.200.60">
    <property type="match status" value="1"/>
</dbReference>
<name>A0A2D2DL56_9BURK</name>
<evidence type="ECO:0008006" key="3">
    <source>
        <dbReference type="Google" id="ProtNLM"/>
    </source>
</evidence>
<evidence type="ECO:0000313" key="2">
    <source>
        <dbReference type="Proteomes" id="UP000229897"/>
    </source>
</evidence>
<sequence length="578" mass="59545">MMGLVRHIAHADGWLVVATEPDLCQVGKCVVAFNSFAQLDYKHAASPDVKARGTPVYRIGDLFKNTQANAGAHIVSGTSLSTGYVQILEGHSNVKVNGIPVARHDSGCRINCDSAGMGGARGQVVTMVKTVAPPAAKSAAIPASAAARVSKKLLALKTMRDKLLAGRLDFDALDEFFNFDRANAVSDGWIGEIQGTPGTVGDWAAQGARGVLGGVKGFVMGTGELAYEVVKGVPKLLRMGGTEQGQQLAMLDKLILIEDIRLGNVSATSVAQDASGLASAMVSPVTNPWSKGQYVESVTRGVFEAAMFGSGWLKAARAAKAKKLLDLAKVKDASATAGTAAATTATTGTTTAGSAAVSTATGAATGAGTAAVGGSAAKVGTIASTKAIPTGRGGVYVSGAPKRARPPPNGYSGPDAYKTHGIVDSPLNSAEGRRLVESYTSQGFTPVEAAEKAANLMASGSSLPKTIDLVAGDALYKLVPEGDIPGKYSAFFATKDEISALKGMSYDQISDRLGIPLESQQTLRFDVHEVTANRAITVFESTIARTSQNGYLQPGGGIQTLITDRSAFTSPVLIGKLP</sequence>
<dbReference type="RefSeq" id="WP_157778499.1">
    <property type="nucleotide sequence ID" value="NZ_CP024608.1"/>
</dbReference>
<dbReference type="EMBL" id="CP024608">
    <property type="protein sequence ID" value="ATQ75717.1"/>
    <property type="molecule type" value="Genomic_DNA"/>
</dbReference>
<dbReference type="Proteomes" id="UP000229897">
    <property type="component" value="Chromosome"/>
</dbReference>
<reference evidence="1" key="1">
    <citation type="submission" date="2017-10" db="EMBL/GenBank/DDBJ databases">
        <title>Massilia psychrophilum sp. nov., a novel purple-pigmented bacterium isolated from Tianshan glacier, Xinjiang Municipality, China.</title>
        <authorList>
            <person name="Wang H."/>
        </authorList>
    </citation>
    <scope>NUCLEOTIDE SEQUENCE [LARGE SCALE GENOMIC DNA]</scope>
    <source>
        <strain evidence="1">B2</strain>
    </source>
</reference>